<dbReference type="RefSeq" id="WP_068990248.1">
    <property type="nucleotide sequence ID" value="NZ_BMJN01000001.1"/>
</dbReference>
<evidence type="ECO:0000256" key="2">
    <source>
        <dbReference type="PROSITE-ProRule" id="PRU00335"/>
    </source>
</evidence>
<dbReference type="OrthoDB" id="9810250at2"/>
<proteinExistence type="predicted"/>
<dbReference type="Gene3D" id="1.10.357.10">
    <property type="entry name" value="Tetracycline Repressor, domain 2"/>
    <property type="match status" value="1"/>
</dbReference>
<reference evidence="4" key="1">
    <citation type="journal article" date="2014" name="Int. J. Syst. Evol. Microbiol.">
        <title>Complete genome sequence of Corynebacterium casei LMG S-19264T (=DSM 44701T), isolated from a smear-ripened cheese.</title>
        <authorList>
            <consortium name="US DOE Joint Genome Institute (JGI-PGF)"/>
            <person name="Walter F."/>
            <person name="Albersmeier A."/>
            <person name="Kalinowski J."/>
            <person name="Ruckert C."/>
        </authorList>
    </citation>
    <scope>NUCLEOTIDE SEQUENCE</scope>
    <source>
        <strain evidence="4">CGMCC 1.15533</strain>
    </source>
</reference>
<dbReference type="InterPro" id="IPR009057">
    <property type="entry name" value="Homeodomain-like_sf"/>
</dbReference>
<evidence type="ECO:0000256" key="1">
    <source>
        <dbReference type="ARBA" id="ARBA00023125"/>
    </source>
</evidence>
<dbReference type="AlphaFoldDB" id="A0A917ECK2"/>
<dbReference type="GO" id="GO:0003677">
    <property type="term" value="F:DNA binding"/>
    <property type="evidence" value="ECO:0007669"/>
    <property type="project" value="UniProtKB-UniRule"/>
</dbReference>
<organism evidence="4 5">
    <name type="scientific">Streptococcus himalayensis</name>
    <dbReference type="NCBI Taxonomy" id="1888195"/>
    <lineage>
        <taxon>Bacteria</taxon>
        <taxon>Bacillati</taxon>
        <taxon>Bacillota</taxon>
        <taxon>Bacilli</taxon>
        <taxon>Lactobacillales</taxon>
        <taxon>Streptococcaceae</taxon>
        <taxon>Streptococcus</taxon>
    </lineage>
</organism>
<evidence type="ECO:0000259" key="3">
    <source>
        <dbReference type="PROSITE" id="PS50977"/>
    </source>
</evidence>
<feature type="DNA-binding region" description="H-T-H motif" evidence="2">
    <location>
        <begin position="30"/>
        <end position="49"/>
    </location>
</feature>
<dbReference type="PROSITE" id="PS50977">
    <property type="entry name" value="HTH_TETR_2"/>
    <property type="match status" value="1"/>
</dbReference>
<keyword evidence="1 2" id="KW-0238">DNA-binding</keyword>
<evidence type="ECO:0000313" key="4">
    <source>
        <dbReference type="EMBL" id="GGE23597.1"/>
    </source>
</evidence>
<accession>A0A917ECK2</accession>
<gene>
    <name evidence="4" type="ORF">GCM10011510_00850</name>
</gene>
<name>A0A917ECK2_9STRE</name>
<dbReference type="InterPro" id="IPR001647">
    <property type="entry name" value="HTH_TetR"/>
</dbReference>
<dbReference type="InterPro" id="IPR050624">
    <property type="entry name" value="HTH-type_Tx_Regulator"/>
</dbReference>
<feature type="domain" description="HTH tetR-type" evidence="3">
    <location>
        <begin position="7"/>
        <end position="67"/>
    </location>
</feature>
<dbReference type="PANTHER" id="PTHR43479">
    <property type="entry name" value="ACREF/ENVCD OPERON REPRESSOR-RELATED"/>
    <property type="match status" value="1"/>
</dbReference>
<dbReference type="Proteomes" id="UP000660801">
    <property type="component" value="Unassembled WGS sequence"/>
</dbReference>
<dbReference type="EMBL" id="BMJN01000001">
    <property type="protein sequence ID" value="GGE23597.1"/>
    <property type="molecule type" value="Genomic_DNA"/>
</dbReference>
<dbReference type="PANTHER" id="PTHR43479:SF7">
    <property type="entry name" value="TETR-FAMILY TRANSCRIPTIONAL REGULATOR"/>
    <property type="match status" value="1"/>
</dbReference>
<dbReference type="SUPFAM" id="SSF46689">
    <property type="entry name" value="Homeodomain-like"/>
    <property type="match status" value="1"/>
</dbReference>
<dbReference type="Pfam" id="PF14278">
    <property type="entry name" value="TetR_C_8"/>
    <property type="match status" value="1"/>
</dbReference>
<comment type="caution">
    <text evidence="4">The sequence shown here is derived from an EMBL/GenBank/DDBJ whole genome shotgun (WGS) entry which is preliminary data.</text>
</comment>
<evidence type="ECO:0000313" key="5">
    <source>
        <dbReference type="Proteomes" id="UP000660801"/>
    </source>
</evidence>
<dbReference type="InterPro" id="IPR039532">
    <property type="entry name" value="TetR_C_Firmicutes"/>
</dbReference>
<sequence>MESNKRQKTKRIIEQAMVELLKHDSFNQISTVQLTETAGISRSSFYTHYRDKYDMIEHYQEKLFHQLEYIFDKYSQDKYQAILEVFEFLAQEALLSALLTENGTKEIQTFLRHKLQIMLAEDLQERFGSRCLSPLETEYSHVYLTNAFFGVCQMWIARGKKESPTQMADFLLKMLE</sequence>
<protein>
    <submittedName>
        <fullName evidence="4">TetR family transcriptional regulator</fullName>
    </submittedName>
</protein>
<keyword evidence="5" id="KW-1185">Reference proteome</keyword>
<reference evidence="4" key="2">
    <citation type="submission" date="2020-09" db="EMBL/GenBank/DDBJ databases">
        <authorList>
            <person name="Sun Q."/>
            <person name="Zhou Y."/>
        </authorList>
    </citation>
    <scope>NUCLEOTIDE SEQUENCE</scope>
    <source>
        <strain evidence="4">CGMCC 1.15533</strain>
    </source>
</reference>